<keyword evidence="2" id="KW-0520">NAD</keyword>
<dbReference type="InterPro" id="IPR001732">
    <property type="entry name" value="UDP-Glc/GDP-Man_DH_N"/>
</dbReference>
<dbReference type="InterPro" id="IPR028359">
    <property type="entry name" value="UDP_ManNAc/GlcNAc_DH"/>
</dbReference>
<dbReference type="SMART" id="SM00984">
    <property type="entry name" value="UDPG_MGDP_dh_C"/>
    <property type="match status" value="1"/>
</dbReference>
<evidence type="ECO:0000256" key="1">
    <source>
        <dbReference type="ARBA" id="ARBA00023002"/>
    </source>
</evidence>
<evidence type="ECO:0000256" key="2">
    <source>
        <dbReference type="ARBA" id="ARBA00023027"/>
    </source>
</evidence>
<dbReference type="PIRSF" id="PIRSF000124">
    <property type="entry name" value="UDPglc_GDPman_dh"/>
    <property type="match status" value="1"/>
</dbReference>
<dbReference type="NCBIfam" id="TIGR03026">
    <property type="entry name" value="NDP-sugDHase"/>
    <property type="match status" value="1"/>
</dbReference>
<dbReference type="InterPro" id="IPR014026">
    <property type="entry name" value="UDP-Glc/GDP-Man_DH_dimer"/>
</dbReference>
<comment type="caution">
    <text evidence="6">The sequence shown here is derived from an EMBL/GenBank/DDBJ whole genome shotgun (WGS) entry which is preliminary data.</text>
</comment>
<comment type="similarity">
    <text evidence="3">Belongs to the UDP-glucose/GDP-mannose dehydrogenase family.</text>
</comment>
<accession>A0ABU0MU48</accession>
<evidence type="ECO:0000313" key="7">
    <source>
        <dbReference type="Proteomes" id="UP001244552"/>
    </source>
</evidence>
<dbReference type="RefSeq" id="WP_209990509.1">
    <property type="nucleotide sequence ID" value="NZ_JAGINO010000035.1"/>
</dbReference>
<dbReference type="GO" id="GO:0047004">
    <property type="term" value="F:UDP-N-acetylglucosamine 6-dehydrogenase activity"/>
    <property type="evidence" value="ECO:0007669"/>
    <property type="project" value="UniProtKB-EC"/>
</dbReference>
<dbReference type="Pfam" id="PF00984">
    <property type="entry name" value="UDPG_MGDP_dh"/>
    <property type="match status" value="1"/>
</dbReference>
<proteinExistence type="inferred from homology"/>
<evidence type="ECO:0000256" key="4">
    <source>
        <dbReference type="SAM" id="Phobius"/>
    </source>
</evidence>
<dbReference type="PANTHER" id="PTHR43491">
    <property type="entry name" value="UDP-N-ACETYL-D-MANNOSAMINE DEHYDROGENASE"/>
    <property type="match status" value="1"/>
</dbReference>
<dbReference type="Pfam" id="PF03720">
    <property type="entry name" value="UDPG_MGDP_dh_C"/>
    <property type="match status" value="1"/>
</dbReference>
<dbReference type="InterPro" id="IPR036220">
    <property type="entry name" value="UDP-Glc/GDP-Man_DH_C_sf"/>
</dbReference>
<dbReference type="PIRSF" id="PIRSF500136">
    <property type="entry name" value="UDP_ManNAc_DH"/>
    <property type="match status" value="1"/>
</dbReference>
<dbReference type="EMBL" id="JAUSVU010000035">
    <property type="protein sequence ID" value="MDQ0536995.1"/>
    <property type="molecule type" value="Genomic_DNA"/>
</dbReference>
<dbReference type="SUPFAM" id="SSF51735">
    <property type="entry name" value="NAD(P)-binding Rossmann-fold domains"/>
    <property type="match status" value="1"/>
</dbReference>
<protein>
    <submittedName>
        <fullName evidence="6">UDP-N-acetyl-D-glucosamine dehydrogenase</fullName>
        <ecNumber evidence="6">1.1.1.136</ecNumber>
    </submittedName>
</protein>
<evidence type="ECO:0000259" key="5">
    <source>
        <dbReference type="SMART" id="SM00984"/>
    </source>
</evidence>
<gene>
    <name evidence="6" type="ORF">QO018_005894</name>
</gene>
<dbReference type="InterPro" id="IPR036291">
    <property type="entry name" value="NAD(P)-bd_dom_sf"/>
</dbReference>
<sequence>MTSATAAGLDIPALETAYRSRQARIAVIGLGYVGLPLVLALAGAGFPVTGFDIDPAKVEALNSGRSYIRQIADDRVAAAVATGRFQATADPAGFKACDAVIICVPTPLSPQREPDLSFVEASTRLVRDRLRPGQLVVLESTTWPGTTEEVMRPILEEAGLASGRDFFLAYSPEREDPGNITFTTSTIPKVVGGDGEAARTLAVALYEQVVPQVVAMSSTRAAEATKLTENIFRSVNIALVNELKVVFEPMGIDIWEVIEAAKTKPFGFMPFYPGPGLGGHCIPIDPFYLTWKAREYQISTRFIELAGEVNTMMPRHVVDRLAQALDRRCGLGLSRARLLLVGMAYKKNVDDSRESPGLRLMEMLLERGAAVEYHDPYIPVLPVTREHAALAGRTSVAWRPAVLAGFDAAVIVTDHDGVDYQSLAAHCPLIVDTRNAMRGVEGYANRIVKA</sequence>
<dbReference type="Gene3D" id="3.40.50.720">
    <property type="entry name" value="NAD(P)-binding Rossmann-like Domain"/>
    <property type="match status" value="2"/>
</dbReference>
<dbReference type="Pfam" id="PF03721">
    <property type="entry name" value="UDPG_MGDP_dh_N"/>
    <property type="match status" value="1"/>
</dbReference>
<keyword evidence="4" id="KW-1133">Transmembrane helix</keyword>
<dbReference type="SUPFAM" id="SSF48179">
    <property type="entry name" value="6-phosphogluconate dehydrogenase C-terminal domain-like"/>
    <property type="match status" value="1"/>
</dbReference>
<feature type="domain" description="UDP-glucose/GDP-mannose dehydrogenase C-terminal" evidence="5">
    <location>
        <begin position="339"/>
        <end position="439"/>
    </location>
</feature>
<dbReference type="Proteomes" id="UP001244552">
    <property type="component" value="Unassembled WGS sequence"/>
</dbReference>
<keyword evidence="4" id="KW-0472">Membrane</keyword>
<keyword evidence="1 6" id="KW-0560">Oxidoreductase</keyword>
<evidence type="ECO:0000256" key="3">
    <source>
        <dbReference type="PIRNR" id="PIRNR000124"/>
    </source>
</evidence>
<dbReference type="InterPro" id="IPR008927">
    <property type="entry name" value="6-PGluconate_DH-like_C_sf"/>
</dbReference>
<dbReference type="InterPro" id="IPR014027">
    <property type="entry name" value="UDP-Glc/GDP-Man_DH_C"/>
</dbReference>
<keyword evidence="4" id="KW-0812">Transmembrane</keyword>
<dbReference type="SUPFAM" id="SSF52413">
    <property type="entry name" value="UDP-glucose/GDP-mannose dehydrogenase C-terminal domain"/>
    <property type="match status" value="1"/>
</dbReference>
<name>A0ABU0MU48_9PROT</name>
<dbReference type="PANTHER" id="PTHR43491:SF1">
    <property type="entry name" value="UDP-N-ACETYL-D-MANNOSAMINE DEHYDROGENASE"/>
    <property type="match status" value="1"/>
</dbReference>
<evidence type="ECO:0000313" key="6">
    <source>
        <dbReference type="EMBL" id="MDQ0536995.1"/>
    </source>
</evidence>
<dbReference type="EC" id="1.1.1.136" evidence="6"/>
<keyword evidence="7" id="KW-1185">Reference proteome</keyword>
<feature type="transmembrane region" description="Helical" evidence="4">
    <location>
        <begin position="25"/>
        <end position="46"/>
    </location>
</feature>
<dbReference type="InterPro" id="IPR017476">
    <property type="entry name" value="UDP-Glc/GDP-Man"/>
</dbReference>
<organism evidence="6 7">
    <name type="scientific">Azospirillum picis</name>
    <dbReference type="NCBI Taxonomy" id="488438"/>
    <lineage>
        <taxon>Bacteria</taxon>
        <taxon>Pseudomonadati</taxon>
        <taxon>Pseudomonadota</taxon>
        <taxon>Alphaproteobacteria</taxon>
        <taxon>Rhodospirillales</taxon>
        <taxon>Azospirillaceae</taxon>
        <taxon>Azospirillum</taxon>
    </lineage>
</organism>
<reference evidence="6 7" key="1">
    <citation type="submission" date="2023-07" db="EMBL/GenBank/DDBJ databases">
        <title>Genomic Encyclopedia of Type Strains, Phase IV (KMG-IV): sequencing the most valuable type-strain genomes for metagenomic binning, comparative biology and taxonomic classification.</title>
        <authorList>
            <person name="Goeker M."/>
        </authorList>
    </citation>
    <scope>NUCLEOTIDE SEQUENCE [LARGE SCALE GENOMIC DNA]</scope>
    <source>
        <strain evidence="6 7">DSM 19922</strain>
    </source>
</reference>